<feature type="binding site" evidence="7">
    <location>
        <position position="245"/>
    </location>
    <ligand>
        <name>FMN</name>
        <dbReference type="ChEBI" id="CHEBI:58210"/>
    </ligand>
</feature>
<reference evidence="9 10" key="1">
    <citation type="submission" date="2018-11" db="EMBL/GenBank/DDBJ databases">
        <title>Deinococcus shelandsis sp. nov., isolated from South Shetland Islands soil of Antarctica.</title>
        <authorList>
            <person name="Tian J."/>
        </authorList>
    </citation>
    <scope>NUCLEOTIDE SEQUENCE [LARGE SCALE GENOMIC DNA]</scope>
    <source>
        <strain evidence="9 10">S14-83T</strain>
        <plasmid evidence="9 10">unnamed1</plasmid>
    </source>
</reference>
<feature type="active site" description="Proton acceptor" evidence="6">
    <location>
        <position position="247"/>
    </location>
</feature>
<dbReference type="GO" id="GO:0010181">
    <property type="term" value="F:FMN binding"/>
    <property type="evidence" value="ECO:0007669"/>
    <property type="project" value="InterPro"/>
</dbReference>
<dbReference type="PROSITE" id="PS51349">
    <property type="entry name" value="FMN_HYDROXY_ACID_DH_2"/>
    <property type="match status" value="1"/>
</dbReference>
<keyword evidence="2 7" id="KW-0285">Flavoprotein</keyword>
<dbReference type="FunFam" id="3.20.20.70:FF:000056">
    <property type="entry name" value="hydroxyacid oxidase 2"/>
    <property type="match status" value="1"/>
</dbReference>
<keyword evidence="10" id="KW-1185">Reference proteome</keyword>
<feature type="binding site" evidence="7">
    <location>
        <position position="27"/>
    </location>
    <ligand>
        <name>glyoxylate</name>
        <dbReference type="ChEBI" id="CHEBI:36655"/>
    </ligand>
</feature>
<feature type="binding site" evidence="7">
    <location>
        <position position="167"/>
    </location>
    <ligand>
        <name>glyoxylate</name>
        <dbReference type="ChEBI" id="CHEBI:36655"/>
    </ligand>
</feature>
<accession>A0A3G8YHY4</accession>
<evidence type="ECO:0000256" key="2">
    <source>
        <dbReference type="ARBA" id="ARBA00022630"/>
    </source>
</evidence>
<dbReference type="PANTHER" id="PTHR10578:SF107">
    <property type="entry name" value="2-HYDROXYACID OXIDASE 1"/>
    <property type="match status" value="1"/>
</dbReference>
<sequence>MNLADLHNLAQIEAAAKSRLAPSTLSYYDGGANDELTVAANRASYAKLSLLPRVMVDISEIDLTTSVLGTPLKLPIGIAPSALHGLAHPDAECATARAAASMGSLMALSTLSNSTIEEVGEAAPGKWWFQLYLYRDREVSRALVQRAEAAGAGALVLTVDAAYLGRRERLLRLPMVVPEQLALPNIGAQHPQPLQYFVSLLDTSLNWKDLAWLRGLTDLPIVLKGILTPQDADLAAEHGCHVWVSNHGGRQLDTAVTALEMLPEISAALAGRCELYLDGGITRGTDVLKALALGANAVFLGRAALWGLAVAGEIGVVHTLKLLEDELRLAMALCGKTSLAQLGPELVRAGG</sequence>
<organism evidence="9 10">
    <name type="scientific">Deinococcus psychrotolerans</name>
    <dbReference type="NCBI Taxonomy" id="2489213"/>
    <lineage>
        <taxon>Bacteria</taxon>
        <taxon>Thermotogati</taxon>
        <taxon>Deinococcota</taxon>
        <taxon>Deinococci</taxon>
        <taxon>Deinococcales</taxon>
        <taxon>Deinococcaceae</taxon>
        <taxon>Deinococcus</taxon>
    </lineage>
</organism>
<evidence type="ECO:0000256" key="1">
    <source>
        <dbReference type="ARBA" id="ARBA00001917"/>
    </source>
</evidence>
<feature type="binding site" evidence="7">
    <location>
        <begin position="301"/>
        <end position="302"/>
    </location>
    <ligand>
        <name>FMN</name>
        <dbReference type="ChEBI" id="CHEBI:58210"/>
    </ligand>
</feature>
<dbReference type="KEGG" id="dph:EHF33_16210"/>
<protein>
    <submittedName>
        <fullName evidence="9">Alpha-hydroxy-acid oxidizing protein</fullName>
    </submittedName>
</protein>
<comment type="cofactor">
    <cofactor evidence="1">
        <name>FMN</name>
        <dbReference type="ChEBI" id="CHEBI:58210"/>
    </cofactor>
</comment>
<feature type="binding site" evidence="7">
    <location>
        <position position="130"/>
    </location>
    <ligand>
        <name>FMN</name>
        <dbReference type="ChEBI" id="CHEBI:58210"/>
    </ligand>
</feature>
<evidence type="ECO:0000256" key="4">
    <source>
        <dbReference type="ARBA" id="ARBA00023002"/>
    </source>
</evidence>
<dbReference type="PANTHER" id="PTHR10578">
    <property type="entry name" value="S -2-HYDROXY-ACID OXIDASE-RELATED"/>
    <property type="match status" value="1"/>
</dbReference>
<feature type="binding site" evidence="7">
    <location>
        <begin position="80"/>
        <end position="82"/>
    </location>
    <ligand>
        <name>FMN</name>
        <dbReference type="ChEBI" id="CHEBI:58210"/>
    </ligand>
</feature>
<dbReference type="GO" id="GO:0005737">
    <property type="term" value="C:cytoplasm"/>
    <property type="evidence" value="ECO:0007669"/>
    <property type="project" value="UniProtKB-ARBA"/>
</dbReference>
<keyword evidence="4" id="KW-0560">Oxidoreductase</keyword>
<dbReference type="InterPro" id="IPR013785">
    <property type="entry name" value="Aldolase_TIM"/>
</dbReference>
<evidence type="ECO:0000259" key="8">
    <source>
        <dbReference type="PROSITE" id="PS51349"/>
    </source>
</evidence>
<dbReference type="Gene3D" id="3.20.20.70">
    <property type="entry name" value="Aldolase class I"/>
    <property type="match status" value="1"/>
</dbReference>
<keyword evidence="3 7" id="KW-0288">FMN</keyword>
<geneLocation type="plasmid" evidence="9 10">
    <name>unnamed1</name>
</geneLocation>
<evidence type="ECO:0000256" key="7">
    <source>
        <dbReference type="PIRSR" id="PIRSR000138-2"/>
    </source>
</evidence>
<evidence type="ECO:0000256" key="3">
    <source>
        <dbReference type="ARBA" id="ARBA00022643"/>
    </source>
</evidence>
<dbReference type="InterPro" id="IPR000262">
    <property type="entry name" value="FMN-dep_DH"/>
</dbReference>
<dbReference type="Pfam" id="PF01070">
    <property type="entry name" value="FMN_dh"/>
    <property type="match status" value="1"/>
</dbReference>
<dbReference type="GO" id="GO:0016491">
    <property type="term" value="F:oxidoreductase activity"/>
    <property type="evidence" value="ECO:0007669"/>
    <property type="project" value="UniProtKB-KW"/>
</dbReference>
<dbReference type="EMBL" id="CP034185">
    <property type="protein sequence ID" value="AZI44460.1"/>
    <property type="molecule type" value="Genomic_DNA"/>
</dbReference>
<dbReference type="InterPro" id="IPR012133">
    <property type="entry name" value="Alpha-hydoxy_acid_DH_FMN"/>
</dbReference>
<feature type="binding site" evidence="7">
    <location>
        <position position="158"/>
    </location>
    <ligand>
        <name>FMN</name>
        <dbReference type="ChEBI" id="CHEBI:58210"/>
    </ligand>
</feature>
<evidence type="ECO:0000256" key="6">
    <source>
        <dbReference type="PIRSR" id="PIRSR000138-1"/>
    </source>
</evidence>
<dbReference type="PROSITE" id="PS00557">
    <property type="entry name" value="FMN_HYDROXY_ACID_DH_1"/>
    <property type="match status" value="1"/>
</dbReference>
<feature type="binding site" evidence="7">
    <location>
        <position position="132"/>
    </location>
    <ligand>
        <name>glyoxylate</name>
        <dbReference type="ChEBI" id="CHEBI:36655"/>
    </ligand>
</feature>
<feature type="binding site" evidence="7">
    <location>
        <position position="247"/>
    </location>
    <ligand>
        <name>glyoxylate</name>
        <dbReference type="ChEBI" id="CHEBI:36655"/>
    </ligand>
</feature>
<dbReference type="Proteomes" id="UP000276417">
    <property type="component" value="Plasmid unnamed1"/>
</dbReference>
<evidence type="ECO:0000313" key="9">
    <source>
        <dbReference type="EMBL" id="AZI44460.1"/>
    </source>
</evidence>
<feature type="binding site" evidence="7">
    <location>
        <position position="250"/>
    </location>
    <ligand>
        <name>glyoxylate</name>
        <dbReference type="ChEBI" id="CHEBI:36655"/>
    </ligand>
</feature>
<dbReference type="AlphaFoldDB" id="A0A3G8YHY4"/>
<evidence type="ECO:0000313" key="10">
    <source>
        <dbReference type="Proteomes" id="UP000276417"/>
    </source>
</evidence>
<feature type="binding site" evidence="7">
    <location>
        <position position="224"/>
    </location>
    <ligand>
        <name>FMN</name>
        <dbReference type="ChEBI" id="CHEBI:58210"/>
    </ligand>
</feature>
<dbReference type="InterPro" id="IPR008259">
    <property type="entry name" value="FMN_hydac_DH_AS"/>
</dbReference>
<dbReference type="SUPFAM" id="SSF51395">
    <property type="entry name" value="FMN-linked oxidoreductases"/>
    <property type="match status" value="1"/>
</dbReference>
<name>A0A3G8YHY4_9DEIO</name>
<gene>
    <name evidence="9" type="ORF">EHF33_16210</name>
</gene>
<evidence type="ECO:0000256" key="5">
    <source>
        <dbReference type="ARBA" id="ARBA00024042"/>
    </source>
</evidence>
<dbReference type="InterPro" id="IPR037396">
    <property type="entry name" value="FMN_HAD"/>
</dbReference>
<dbReference type="CDD" id="cd02809">
    <property type="entry name" value="alpha_hydroxyacid_oxid_FMN"/>
    <property type="match status" value="1"/>
</dbReference>
<proteinExistence type="inferred from homology"/>
<feature type="domain" description="FMN hydroxy acid dehydrogenase" evidence="8">
    <location>
        <begin position="1"/>
        <end position="351"/>
    </location>
</feature>
<dbReference type="OrthoDB" id="9770452at2"/>
<comment type="similarity">
    <text evidence="5">Belongs to the FMN-dependent alpha-hydroxy acid dehydrogenase family.</text>
</comment>
<keyword evidence="9" id="KW-0614">Plasmid</keyword>
<dbReference type="RefSeq" id="WP_124874118.1">
    <property type="nucleotide sequence ID" value="NZ_CP034185.1"/>
</dbReference>
<dbReference type="PIRSF" id="PIRSF000138">
    <property type="entry name" value="Al-hdrx_acd_dh"/>
    <property type="match status" value="1"/>
</dbReference>
<feature type="binding site" evidence="7">
    <location>
        <position position="109"/>
    </location>
    <ligand>
        <name>FMN</name>
        <dbReference type="ChEBI" id="CHEBI:58210"/>
    </ligand>
</feature>